<dbReference type="InterPro" id="IPR057564">
    <property type="entry name" value="HEAT_ATR"/>
</dbReference>
<gene>
    <name evidence="22" type="ORF">A9F13_01g03465</name>
</gene>
<dbReference type="PROSITE" id="PS00916">
    <property type="entry name" value="PI3_4_KINASE_2"/>
    <property type="match status" value="1"/>
</dbReference>
<evidence type="ECO:0000313" key="22">
    <source>
        <dbReference type="EMBL" id="OVF10910.1"/>
    </source>
</evidence>
<evidence type="ECO:0000256" key="4">
    <source>
        <dbReference type="ARBA" id="ARBA00012513"/>
    </source>
</evidence>
<keyword evidence="12 16" id="KW-0779">Telomere</keyword>
<protein>
    <recommendedName>
        <fullName evidence="5 16">Serine/threonine-protein kinase Tel1</fullName>
        <ecNumber evidence="4 16">2.7.11.1</ecNumber>
    </recommendedName>
</protein>
<feature type="domain" description="FATC" evidence="21">
    <location>
        <begin position="2844"/>
        <end position="2876"/>
    </location>
</feature>
<evidence type="ECO:0000256" key="5">
    <source>
        <dbReference type="ARBA" id="ARBA00014619"/>
    </source>
</evidence>
<evidence type="ECO:0000256" key="10">
    <source>
        <dbReference type="ARBA" id="ARBA00022777"/>
    </source>
</evidence>
<dbReference type="SMART" id="SM01342">
    <property type="entry name" value="TAN"/>
    <property type="match status" value="1"/>
</dbReference>
<evidence type="ECO:0000256" key="3">
    <source>
        <dbReference type="ARBA" id="ARBA00010769"/>
    </source>
</evidence>
<keyword evidence="11 16" id="KW-0067">ATP-binding</keyword>
<sequence>MSTFDLTRIVDALQSTKIKSRNDALGLLEGLPASKLRLETRQFNTLATALLKLIQRERDIYAHNSTNPVVSRLSTASNFLWELVDEALKKPSGRQPRFKHLLAIVTTISSCFFTADSVILGPCATSFAKILKSSLSHQFFLTHLTEETWTKLYKFHKRALEDILDHKDDIHTLNETLLQELYQSLYLLIGGESPVVLLPLLKYDIYFPLLRILKLTLRLFKNRESMTVVVAFKIINKLLIVLSTEDYMFLHELINIALRSFNMFVSSPLESIQKQIAIFLNLETVYRYVEISSLPKLIGSDGIITSSDDEHESIPESSVQLYNIGSLIQSLMIQVQSVSVRLNPNDIGFTFASTNIEFCLHGMYLKTDRAIPWLLLRGLSKLIVKYYDMREKLSPNIPLANFHEMSMHMSVSGGSMYKRQKLQDQKTHLWTCSNASSFFNSLITSSNDPKEQICGLQLLAFHAELFHLTENASPMAKEEHESSKTLDFNESTILDINLGYGDESQETIVAITNILKVLNVKSLTFWAFLACRSILFNTEINVASCNPTLTKRLHQILKLLIPFINDVEIGTLAADIFFHIVRNQSENDVSKLLDKTIISQLENLIDLLELSGPFSLHKTALGFFWAITKVYAEAEVSRMSNFTQSLGRWFITKWNEKYVDSSSGLKRFTGGRSPSPEDVSTFLLWMSGKNVLLDLSKSTIPLNSSLQDLEILLRSANDHSELQSFIVLDESVRNNEKAFTEISFPMLTQNEFVFDTIVARILDVSELVCHSGETSDVLSSWASSISIIADILACNCLESSSLFRNSAHQLWNTLSTSIHSRHDASLALSCVLESKVTRKQLTDTFFPFNTFDSYFQRFFGRKDQPHEDNHKNDSDFDSEFSTQQKGKSRTASPTDVYDRSSYEEAISYFKFYASLKKIDDENVLRCIETIPSKERLSCLRILLQSSSQNSTNNFNANWLIRLVRALGEGPLSDQELDRCDTVIEVSCDLLMLTIPTAVANKEESLLKDCIDLLSYFISCCQKSLLVTGKSQVCVWKMIFSLLIETDFEFANRSDIQTLFLDSLERFSNAMTIEIAQSVQKFLNFLDLSEQMIFYKELFSRFKVYQESVERFATCCLFFCLISKGNFQLRISVLFNLIECTKFEFFEPYLRQSIKLISELSKKHGVKSLFRSLRFELLKCWWGHQLNILKFPHHLFGYIDTRSFLVENYKEIIAISLSIKHPKSEEEYIKIIDHLSKIRSSDRQSMLSDSLPLIVPLAYTTEGVRNNIFKIIAHLFNEAYKAYMREKLLLQILQTIKLTDTKSEQAFKTALKKQSDPLFQSEVILDTSAQAVVSTLSSVELIGALVRKYWSSEKSEFWNLKTVYFLVRHIGKDISDSVENDTLTCLRRIKYVLSMSQIKINQFELVKLLIDICCPLLITSLRDEVLPILNSIDTSFLNLASPEKSIPLLFGLLNTASLVRDGMNNVSFFTSLDEILHFQGSKLTSALPLMRAMIDLVMGSSIHLDMKSVEDFLVDPDFEGAIDKNLSTVFMLISRLYPHIASRQITTTNVRLIKIFIKMRHSESSSDELKMWMSSTLSYFYLSGYAHENLDEFILDQEYEGVNKEEFVNKYGSLDPFMKSLLSYGEKCDFINAAFIETILGALLWKYERRPVDVTKFLPFEEYYPILKEYLIPIDFHSCVLLNSEYDMQIKSEDLNDFLAKFKDILVNDSYEVWVSQFLLSLIQEIAKQTSIASLLASSVLQIPSLSVEILPSFICFYIFLTGESGAAKVYDFFQVYWSNFQRSPDDKSIDLIKNIILSIRMGSVLQVESFRNLYKKLNVDSVFKVVKEGNLAKTSLMLFEDSIDGKIENVNWSDHRDTIATIYKSLGEEDMLSGLPEDVSFDYAINLIDDLGSSSEKMRYASGLLDASIALTGNSHSRNVIRSMLDDGHLGTSSLVDRSLKDKEDSFEWAWKLNQWDVVTSNCPTNPHEAVFSYFKSIKEDVSASQRIFENSILNMMNCSTEFSEGKTNYKRKRESAHSWFETMACIHVSNRILNSPICQFSEEIESFEKLTSWFQSASINFSENILQARQLAFVIYGSHALPVREGSISSITSGTSANHDLCWQAAVGETFRRANLYQENLQLQKMVSASIFMNEFIHASDFSDDNIGTQLQRLSNFQAAHSLWTQGKTGISIAMMNDLKETGPIFTSFNRTCVDKNLMKATLVKWLAESRQELGTRLLERLVDPMREDIEMVENVSSRSLIYHSLAHFCDSQYKSHTIEDQIKEYSKRVDRKKREIDEIKTHYGQTSVSATEKKMVQKYYSRLKSQVTSDTSKLESLRETKRQFAKNAVTFFLKALLLNDDADNDDMDKFFSLFLELSNEETLQQCIKNDLRFLPSYKPLIWCTQLLSRISNEKTTFQFSVQDLILRVFQEHPFHSLYYLVSLIYHEEYSKTSNLKSMLPRIEAAKKLREKLATLDLKYTTEILLPIEQLCKECISLAELKTSKGRSLHLDKLQIGEYWLKHLPSIPPPTFSLAVSKTGYSNIPYMMNIGHTVSIATSGISLPKIATFTLSNGDQHKMLLKFGTDDLRQDATMEQVFEKVNNFLRRDKETRKRHLQVRTYKAVPLGHRAGVIQFVPNSKAFIEVIRPYHLKSDSLKGEKARQMMKDCQTESAPHRISVYNRISQRIKPVLRQYFVDHFVTPDDWFDAQQVYTRGIASSSMVGYVLGLGDRHCNNILLDQYTGEPVHIDLGVAFDQGKRLPIPETVPFRLTRDIVAGFGFTGTRGTFSESCKHTLRVLRDYKEHILAILDVLRWDPLYSWSISPIRMKKLQEEDPGVEGVNAHEDGSEASTAILTVKEKIHHEGLSTEATVRELIREATSEDNLALIYCGWCPFY</sequence>
<dbReference type="Pfam" id="PF11640">
    <property type="entry name" value="TAN"/>
    <property type="match status" value="1"/>
</dbReference>
<keyword evidence="10 16" id="KW-0418">Kinase</keyword>
<comment type="similarity">
    <text evidence="3 16">Belongs to the PI3/PI4-kinase family. ATM subfamily.</text>
</comment>
<dbReference type="InterPro" id="IPR018936">
    <property type="entry name" value="PI3/4_kinase_CS"/>
</dbReference>
<dbReference type="Pfam" id="PF23593">
    <property type="entry name" value="HEAT_ATR"/>
    <property type="match status" value="1"/>
</dbReference>
<dbReference type="GO" id="GO:0000781">
    <property type="term" value="C:chromosome, telomeric region"/>
    <property type="evidence" value="ECO:0007669"/>
    <property type="project" value="UniProtKB-SubCell"/>
</dbReference>
<reference evidence="22 23" key="1">
    <citation type="submission" date="2017-04" db="EMBL/GenBank/DDBJ databases">
        <title>Draft genome of the yeast Clavispora lusitaniae type strain CBS 6936.</title>
        <authorList>
            <person name="Durrens P."/>
            <person name="Klopp C."/>
            <person name="Biteau N."/>
            <person name="Fitton-Ouhabi V."/>
            <person name="Dementhon K."/>
            <person name="Accoceberry I."/>
            <person name="Sherman D.J."/>
            <person name="Noel T."/>
        </authorList>
    </citation>
    <scope>NUCLEOTIDE SEQUENCE [LARGE SCALE GENOMIC DNA]</scope>
    <source>
        <strain evidence="22 23">CBS 6936</strain>
    </source>
</reference>
<evidence type="ECO:0000259" key="20">
    <source>
        <dbReference type="PROSITE" id="PS51189"/>
    </source>
</evidence>
<evidence type="ECO:0000259" key="21">
    <source>
        <dbReference type="PROSITE" id="PS51190"/>
    </source>
</evidence>
<keyword evidence="7 16" id="KW-0808">Transferase</keyword>
<proteinExistence type="inferred from homology"/>
<evidence type="ECO:0000313" key="23">
    <source>
        <dbReference type="Proteomes" id="UP000195602"/>
    </source>
</evidence>
<dbReference type="EMBL" id="LYUB02000001">
    <property type="protein sequence ID" value="OVF10910.1"/>
    <property type="molecule type" value="Genomic_DNA"/>
</dbReference>
<comment type="catalytic activity">
    <reaction evidence="14 16">
        <text>L-threonyl-[protein] + ATP = O-phospho-L-threonyl-[protein] + ADP + H(+)</text>
        <dbReference type="Rhea" id="RHEA:46608"/>
        <dbReference type="Rhea" id="RHEA-COMP:11060"/>
        <dbReference type="Rhea" id="RHEA-COMP:11605"/>
        <dbReference type="ChEBI" id="CHEBI:15378"/>
        <dbReference type="ChEBI" id="CHEBI:30013"/>
        <dbReference type="ChEBI" id="CHEBI:30616"/>
        <dbReference type="ChEBI" id="CHEBI:61977"/>
        <dbReference type="ChEBI" id="CHEBI:456216"/>
        <dbReference type="EC" id="2.7.11.1"/>
    </reaction>
</comment>
<evidence type="ECO:0000256" key="15">
    <source>
        <dbReference type="ARBA" id="ARBA00048679"/>
    </source>
</evidence>
<evidence type="ECO:0000256" key="6">
    <source>
        <dbReference type="ARBA" id="ARBA00022527"/>
    </source>
</evidence>
<accession>A0AA91T4D6</accession>
<dbReference type="InterPro" id="IPR014009">
    <property type="entry name" value="PIK_FAT"/>
</dbReference>
<evidence type="ECO:0000256" key="12">
    <source>
        <dbReference type="ARBA" id="ARBA00022895"/>
    </source>
</evidence>
<evidence type="ECO:0000256" key="16">
    <source>
        <dbReference type="RuleBase" id="RU365027"/>
    </source>
</evidence>
<keyword evidence="17" id="KW-0175">Coiled coil</keyword>
<evidence type="ECO:0000256" key="17">
    <source>
        <dbReference type="SAM" id="Coils"/>
    </source>
</evidence>
<dbReference type="PANTHER" id="PTHR37079">
    <property type="entry name" value="SERINE/THREONINE-PROTEIN KINASE ATM"/>
    <property type="match status" value="1"/>
</dbReference>
<dbReference type="PROSITE" id="PS50290">
    <property type="entry name" value="PI3_4_KINASE_3"/>
    <property type="match status" value="1"/>
</dbReference>
<dbReference type="KEGG" id="clus:A9F13_01g03465"/>
<dbReference type="InterPro" id="IPR044107">
    <property type="entry name" value="PIKKc_ATM"/>
</dbReference>
<evidence type="ECO:0000256" key="9">
    <source>
        <dbReference type="ARBA" id="ARBA00022763"/>
    </source>
</evidence>
<dbReference type="PROSITE" id="PS51189">
    <property type="entry name" value="FAT"/>
    <property type="match status" value="1"/>
</dbReference>
<dbReference type="GO" id="GO:0035556">
    <property type="term" value="P:intracellular signal transduction"/>
    <property type="evidence" value="ECO:0007669"/>
    <property type="project" value="UniProtKB-ARBA"/>
</dbReference>
<dbReference type="InterPro" id="IPR011009">
    <property type="entry name" value="Kinase-like_dom_sf"/>
</dbReference>
<evidence type="ECO:0000256" key="7">
    <source>
        <dbReference type="ARBA" id="ARBA00022679"/>
    </source>
</evidence>
<dbReference type="GO" id="GO:0005634">
    <property type="term" value="C:nucleus"/>
    <property type="evidence" value="ECO:0007669"/>
    <property type="project" value="UniProtKB-SubCell"/>
</dbReference>
<evidence type="ECO:0000256" key="1">
    <source>
        <dbReference type="ARBA" id="ARBA00004123"/>
    </source>
</evidence>
<dbReference type="InterPro" id="IPR000403">
    <property type="entry name" value="PI3/4_kinase_cat_dom"/>
</dbReference>
<dbReference type="PROSITE" id="PS00915">
    <property type="entry name" value="PI3_4_KINASE_1"/>
    <property type="match status" value="1"/>
</dbReference>
<evidence type="ECO:0000256" key="18">
    <source>
        <dbReference type="SAM" id="MobiDB-lite"/>
    </source>
</evidence>
<feature type="compositionally biased region" description="Polar residues" evidence="18">
    <location>
        <begin position="879"/>
        <end position="893"/>
    </location>
</feature>
<dbReference type="InterPro" id="IPR021668">
    <property type="entry name" value="TAN"/>
</dbReference>
<keyword evidence="16" id="KW-0156">Chromatin regulator</keyword>
<dbReference type="EC" id="2.7.11.1" evidence="4 16"/>
<dbReference type="SUPFAM" id="SSF56112">
    <property type="entry name" value="Protein kinase-like (PK-like)"/>
    <property type="match status" value="1"/>
</dbReference>
<dbReference type="InterPro" id="IPR036940">
    <property type="entry name" value="PI3/4_kinase_cat_sf"/>
</dbReference>
<dbReference type="GO" id="GO:0006281">
    <property type="term" value="P:DNA repair"/>
    <property type="evidence" value="ECO:0007669"/>
    <property type="project" value="InterPro"/>
</dbReference>
<feature type="domain" description="PI3K/PI4K catalytic" evidence="19">
    <location>
        <begin position="2532"/>
        <end position="2842"/>
    </location>
</feature>
<comment type="catalytic activity">
    <reaction evidence="15">
        <text>L-seryl-[protein] + ATP = O-phospho-L-seryl-[protein] + ADP + H(+)</text>
        <dbReference type="Rhea" id="RHEA:17989"/>
        <dbReference type="Rhea" id="RHEA-COMP:9863"/>
        <dbReference type="Rhea" id="RHEA-COMP:11604"/>
        <dbReference type="ChEBI" id="CHEBI:15378"/>
        <dbReference type="ChEBI" id="CHEBI:29999"/>
        <dbReference type="ChEBI" id="CHEBI:30616"/>
        <dbReference type="ChEBI" id="CHEBI:83421"/>
        <dbReference type="ChEBI" id="CHEBI:456216"/>
        <dbReference type="EC" id="2.7.11.1"/>
    </reaction>
</comment>
<dbReference type="Gene3D" id="1.10.1070.11">
    <property type="entry name" value="Phosphatidylinositol 3-/4-kinase, catalytic domain"/>
    <property type="match status" value="1"/>
</dbReference>
<dbReference type="InterPro" id="IPR038980">
    <property type="entry name" value="ATM_plant"/>
</dbReference>
<name>A0AA91T4D6_CLALS</name>
<organism evidence="22 23">
    <name type="scientific">Clavispora lusitaniae</name>
    <name type="common">Candida lusitaniae</name>
    <dbReference type="NCBI Taxonomy" id="36911"/>
    <lineage>
        <taxon>Eukaryota</taxon>
        <taxon>Fungi</taxon>
        <taxon>Dikarya</taxon>
        <taxon>Ascomycota</taxon>
        <taxon>Saccharomycotina</taxon>
        <taxon>Pichiomycetes</taxon>
        <taxon>Metschnikowiaceae</taxon>
        <taxon>Clavispora</taxon>
    </lineage>
</organism>
<keyword evidence="8 16" id="KW-0547">Nucleotide-binding</keyword>
<feature type="coiled-coil region" evidence="17">
    <location>
        <begin position="2257"/>
        <end position="2284"/>
    </location>
</feature>
<comment type="caution">
    <text evidence="22">The sequence shown here is derived from an EMBL/GenBank/DDBJ whole genome shotgun (WGS) entry which is preliminary data.</text>
</comment>
<evidence type="ECO:0000256" key="8">
    <source>
        <dbReference type="ARBA" id="ARBA00022741"/>
    </source>
</evidence>
<keyword evidence="9 16" id="KW-0227">DNA damage</keyword>
<feature type="compositionally biased region" description="Basic and acidic residues" evidence="18">
    <location>
        <begin position="865"/>
        <end position="874"/>
    </location>
</feature>
<feature type="domain" description="FAT" evidence="20">
    <location>
        <begin position="1821"/>
        <end position="2428"/>
    </location>
</feature>
<dbReference type="GO" id="GO:0004674">
    <property type="term" value="F:protein serine/threonine kinase activity"/>
    <property type="evidence" value="ECO:0007669"/>
    <property type="project" value="UniProtKB-KW"/>
</dbReference>
<evidence type="ECO:0000256" key="14">
    <source>
        <dbReference type="ARBA" id="ARBA00047899"/>
    </source>
</evidence>
<dbReference type="Pfam" id="PF02260">
    <property type="entry name" value="FATC"/>
    <property type="match status" value="1"/>
</dbReference>
<dbReference type="GO" id="GO:0006325">
    <property type="term" value="P:chromatin organization"/>
    <property type="evidence" value="ECO:0007669"/>
    <property type="project" value="UniProtKB-KW"/>
</dbReference>
<dbReference type="Proteomes" id="UP000195602">
    <property type="component" value="Unassembled WGS sequence"/>
</dbReference>
<dbReference type="PROSITE" id="PS51190">
    <property type="entry name" value="FATC"/>
    <property type="match status" value="1"/>
</dbReference>
<dbReference type="SMART" id="SM00146">
    <property type="entry name" value="PI3Kc"/>
    <property type="match status" value="1"/>
</dbReference>
<dbReference type="Pfam" id="PF00454">
    <property type="entry name" value="PI3_PI4_kinase"/>
    <property type="match status" value="1"/>
</dbReference>
<keyword evidence="16" id="KW-0158">Chromosome</keyword>
<feature type="region of interest" description="Disordered" evidence="18">
    <location>
        <begin position="865"/>
        <end position="895"/>
    </location>
</feature>
<dbReference type="CDD" id="cd05171">
    <property type="entry name" value="PIKKc_ATM"/>
    <property type="match status" value="1"/>
</dbReference>
<comment type="function">
    <text evidence="16">Serine/threonine protein kinase which activates checkpoint signaling upon genotoxic stresses such as ionizing radiation (IR), ultraviolet light (UV), or DNA replication stalling, thereby acting as a DNA damage sensor. Recognizes the substrate consensus sequence [ST]-Q. Phosphorylates histone H2A to form H2AS128ph (gamma-H2A) at sites of DNA damage, involved in the regulation of DNA damage response mechanism. Required for the control of telomere length and genome stability.</text>
</comment>
<evidence type="ECO:0000256" key="13">
    <source>
        <dbReference type="ARBA" id="ARBA00023242"/>
    </source>
</evidence>
<dbReference type="GO" id="GO:0005524">
    <property type="term" value="F:ATP binding"/>
    <property type="evidence" value="ECO:0007669"/>
    <property type="project" value="UniProtKB-KW"/>
</dbReference>
<dbReference type="Gene3D" id="3.30.1010.10">
    <property type="entry name" value="Phosphatidylinositol 3-kinase Catalytic Subunit, Chain A, domain 4"/>
    <property type="match status" value="1"/>
</dbReference>
<evidence type="ECO:0000259" key="19">
    <source>
        <dbReference type="PROSITE" id="PS50290"/>
    </source>
</evidence>
<evidence type="ECO:0000256" key="2">
    <source>
        <dbReference type="ARBA" id="ARBA00004574"/>
    </source>
</evidence>
<keyword evidence="6 16" id="KW-0723">Serine/threonine-protein kinase</keyword>
<comment type="subcellular location">
    <subcellularLocation>
        <location evidence="2 16">Chromosome</location>
        <location evidence="2 16">Telomere</location>
    </subcellularLocation>
    <subcellularLocation>
        <location evidence="1 16">Nucleus</location>
    </subcellularLocation>
</comment>
<dbReference type="PANTHER" id="PTHR37079:SF4">
    <property type="entry name" value="SERINE_THREONINE-PROTEIN KINASE ATM"/>
    <property type="match status" value="1"/>
</dbReference>
<keyword evidence="13 16" id="KW-0539">Nucleus</keyword>
<dbReference type="SMART" id="SM01343">
    <property type="entry name" value="FATC"/>
    <property type="match status" value="1"/>
</dbReference>
<dbReference type="InterPro" id="IPR003152">
    <property type="entry name" value="FATC_dom"/>
</dbReference>
<evidence type="ECO:0000256" key="11">
    <source>
        <dbReference type="ARBA" id="ARBA00022840"/>
    </source>
</evidence>